<keyword evidence="1 3" id="KW-0547">Nucleotide-binding</keyword>
<dbReference type="InterPro" id="IPR008271">
    <property type="entry name" value="Ser/Thr_kinase_AS"/>
</dbReference>
<protein>
    <submittedName>
        <fullName evidence="6">Serine/threonine-protein kinase</fullName>
        <ecNumber evidence="6">2.7.11.1</ecNumber>
    </submittedName>
</protein>
<dbReference type="EMBL" id="JANBUH010000531">
    <property type="protein sequence ID" value="KAJ2750584.1"/>
    <property type="molecule type" value="Genomic_DNA"/>
</dbReference>
<dbReference type="Gene3D" id="1.10.510.10">
    <property type="entry name" value="Transferase(Phosphotransferase) domain 1"/>
    <property type="match status" value="2"/>
</dbReference>
<dbReference type="PROSITE" id="PS50011">
    <property type="entry name" value="PROTEIN_KINASE_DOM"/>
    <property type="match status" value="1"/>
</dbReference>
<evidence type="ECO:0000313" key="7">
    <source>
        <dbReference type="Proteomes" id="UP001140011"/>
    </source>
</evidence>
<evidence type="ECO:0000256" key="1">
    <source>
        <dbReference type="ARBA" id="ARBA00022741"/>
    </source>
</evidence>
<evidence type="ECO:0000259" key="5">
    <source>
        <dbReference type="PROSITE" id="PS50011"/>
    </source>
</evidence>
<feature type="compositionally biased region" description="Basic and acidic residues" evidence="4">
    <location>
        <begin position="1176"/>
        <end position="1185"/>
    </location>
</feature>
<dbReference type="GO" id="GO:0035556">
    <property type="term" value="P:intracellular signal transduction"/>
    <property type="evidence" value="ECO:0007669"/>
    <property type="project" value="TreeGrafter"/>
</dbReference>
<dbReference type="GO" id="GO:0005737">
    <property type="term" value="C:cytoplasm"/>
    <property type="evidence" value="ECO:0007669"/>
    <property type="project" value="TreeGrafter"/>
</dbReference>
<reference evidence="6" key="1">
    <citation type="submission" date="2022-07" db="EMBL/GenBank/DDBJ databases">
        <title>Phylogenomic reconstructions and comparative analyses of Kickxellomycotina fungi.</title>
        <authorList>
            <person name="Reynolds N.K."/>
            <person name="Stajich J.E."/>
            <person name="Barry K."/>
            <person name="Grigoriev I.V."/>
            <person name="Crous P."/>
            <person name="Smith M.E."/>
        </authorList>
    </citation>
    <scope>NUCLEOTIDE SEQUENCE</scope>
    <source>
        <strain evidence="6">BCRC 34297</strain>
    </source>
</reference>
<dbReference type="InterPro" id="IPR017441">
    <property type="entry name" value="Protein_kinase_ATP_BS"/>
</dbReference>
<evidence type="ECO:0000256" key="3">
    <source>
        <dbReference type="PROSITE-ProRule" id="PRU10141"/>
    </source>
</evidence>
<accession>A0A9W8GRP9</accession>
<dbReference type="GO" id="GO:0004674">
    <property type="term" value="F:protein serine/threonine kinase activity"/>
    <property type="evidence" value="ECO:0007669"/>
    <property type="project" value="UniProtKB-EC"/>
</dbReference>
<evidence type="ECO:0000313" key="6">
    <source>
        <dbReference type="EMBL" id="KAJ2750584.1"/>
    </source>
</evidence>
<evidence type="ECO:0000256" key="2">
    <source>
        <dbReference type="ARBA" id="ARBA00022840"/>
    </source>
</evidence>
<dbReference type="PROSITE" id="PS00108">
    <property type="entry name" value="PROTEIN_KINASE_ST"/>
    <property type="match status" value="1"/>
</dbReference>
<organism evidence="6 7">
    <name type="scientific">Coemansia pectinata</name>
    <dbReference type="NCBI Taxonomy" id="1052879"/>
    <lineage>
        <taxon>Eukaryota</taxon>
        <taxon>Fungi</taxon>
        <taxon>Fungi incertae sedis</taxon>
        <taxon>Zoopagomycota</taxon>
        <taxon>Kickxellomycotina</taxon>
        <taxon>Kickxellomycetes</taxon>
        <taxon>Kickxellales</taxon>
        <taxon>Kickxellaceae</taxon>
        <taxon>Coemansia</taxon>
    </lineage>
</organism>
<feature type="domain" description="Protein kinase" evidence="5">
    <location>
        <begin position="432"/>
        <end position="765"/>
    </location>
</feature>
<dbReference type="SUPFAM" id="SSF56112">
    <property type="entry name" value="Protein kinase-like (PK-like)"/>
    <property type="match status" value="1"/>
</dbReference>
<feature type="region of interest" description="Disordered" evidence="4">
    <location>
        <begin position="361"/>
        <end position="401"/>
    </location>
</feature>
<dbReference type="PANTHER" id="PTHR24346:SF30">
    <property type="entry name" value="MATERNAL EMBRYONIC LEUCINE ZIPPER KINASE"/>
    <property type="match status" value="1"/>
</dbReference>
<feature type="region of interest" description="Disordered" evidence="4">
    <location>
        <begin position="1018"/>
        <end position="1054"/>
    </location>
</feature>
<keyword evidence="7" id="KW-1185">Reference proteome</keyword>
<dbReference type="Proteomes" id="UP001140011">
    <property type="component" value="Unassembled WGS sequence"/>
</dbReference>
<keyword evidence="2 3" id="KW-0067">ATP-binding</keyword>
<gene>
    <name evidence="6" type="primary">KIN2_2</name>
    <name evidence="6" type="ORF">GGI19_005021</name>
</gene>
<keyword evidence="6" id="KW-0418">Kinase</keyword>
<dbReference type="InterPro" id="IPR000719">
    <property type="entry name" value="Prot_kinase_dom"/>
</dbReference>
<dbReference type="OrthoDB" id="942095at2759"/>
<feature type="region of interest" description="Disordered" evidence="4">
    <location>
        <begin position="1167"/>
        <end position="1254"/>
    </location>
</feature>
<dbReference type="SMART" id="SM00220">
    <property type="entry name" value="S_TKc"/>
    <property type="match status" value="1"/>
</dbReference>
<sequence length="1370" mass="148966">MTDHCANEAATATTGDAAPLFAGDGLGARLEFSISLSMLNRPPAHDIDDKNLKTPPPRIQSQVKRKSLRHLIHAHIHRPDTTSPRAPELAIRQTSREPPLPVDTFNLPLPKLPSPLASFGVELQWSDSNNRAADKAHGMASSDRAELPTVGNVIESDEDSPRAAAHPDMEYPTPLADQAGGSLASLGVPIARRWSSSGVMDNPQRRRSLMFQPLLDVTAVGALIDTFADRPMTPLPATTTPTPLLAPKVDLDGPKQRIMGGLRRATTVISSNRHKLKLLRRRPSTDVLNEISAIESTQPDGANQACVADVAQPCNTNDDATIPKSHVSAAELTTTLPPVLQQQQQQQQEVMPRIRRAGTLNISTRRPPPSTTTTTTTTARLKRSPTHHGQPPCTASAPADSTNIGLGYAPIAVSLKSSRSRQFLLNTPLGEFEILRTLGQGSYGKVKLMRSALTAEQFAVKIIKRYPPHKHRRGHAEYRKAKTLDRRVVREANLAAILGQLHPHIVPLHDFRVTDTHFYLFYAYVNGVTLAERVGSSGLSEREARAVFKPVVETIRFCHQYSVIHRDIKLENVLIDYADEGQDAWPLLGRGASATMAAGAASQRSLANLHRSASAATSGKRGDEASGTAAGVCSPPPVDYRVASVFEGRVKIIDFGLANFFDGTSLMETFCGSLPYTAPEILRGDAYVGPEIDVWSLGVLLYVMMTGQFPFEDPAQIRNFDKIMAGDFALRPTMSRALQDLLVKMLEPSSKRRITMQGVLQHEWLSNGQGPGGSSLSFAASCEPMPSAATGVVPAPGTCCARHPYALTDAIHDRRTLLLPGPTINRVIAREVATCLDRSLDEVMRLLEVAMSAGRKSTSKSKTHSYSSSGVHQGAAAHQWPSALSELNSQSTLMEIPNSPVVSVYALVLQQISMRRYYLELPATEPSGLSTTLSSSSQLAASTYGYSGGLRDLAEPPTTTKSQTLIDRLTTQISHLVSMTGSLVGSSVVVNASAATLPHSKQQSRITDIADSVVQPAYMQPLSTGQQQTSRKRLRSSRNRDPGSNAHQTLHSNEPRVRCIGTLEELHDRITLPSELSSLPAEEVLGLVSSLLKLHEITHTFVETQRMPMQKALDTSVFPLKTIAAMVSSAYVPLPSPLPPSTDPQTVISHSQSSNLRALIQGMFSKPTQVPATVDQSDRVNDTSRRRLTQLRTKASSRQIRDRQQHSTLTIVHPHLSEAAAAAATMDHCRSPPSPSPPPPPPPASSHSIPQTQQQAILGTGDMPEITTTVPVKYATAVIFAQYSPSLNRWRETEVVEYYSCSVRIELVRVNGPGNMRHPRYALLVDRMTGHKGKFSLFKMFLLRMVAALPALVPEKFEPRPAADPLITVC</sequence>
<dbReference type="EC" id="2.7.11.1" evidence="6"/>
<dbReference type="GO" id="GO:0005524">
    <property type="term" value="F:ATP binding"/>
    <property type="evidence" value="ECO:0007669"/>
    <property type="project" value="UniProtKB-UniRule"/>
</dbReference>
<comment type="caution">
    <text evidence="6">The sequence shown here is derived from an EMBL/GenBank/DDBJ whole genome shotgun (WGS) entry which is preliminary data.</text>
</comment>
<dbReference type="InterPro" id="IPR011009">
    <property type="entry name" value="Kinase-like_dom_sf"/>
</dbReference>
<dbReference type="PROSITE" id="PS00107">
    <property type="entry name" value="PROTEIN_KINASE_ATP"/>
    <property type="match status" value="1"/>
</dbReference>
<feature type="binding site" evidence="3">
    <location>
        <position position="461"/>
    </location>
    <ligand>
        <name>ATP</name>
        <dbReference type="ChEBI" id="CHEBI:30616"/>
    </ligand>
</feature>
<feature type="compositionally biased region" description="Pro residues" evidence="4">
    <location>
        <begin position="1232"/>
        <end position="1244"/>
    </location>
</feature>
<evidence type="ECO:0000256" key="4">
    <source>
        <dbReference type="SAM" id="MobiDB-lite"/>
    </source>
</evidence>
<keyword evidence="6" id="KW-0808">Transferase</keyword>
<proteinExistence type="predicted"/>
<name>A0A9W8GRP9_9FUNG</name>
<dbReference type="Pfam" id="PF00069">
    <property type="entry name" value="Pkinase"/>
    <property type="match status" value="2"/>
</dbReference>
<dbReference type="PANTHER" id="PTHR24346">
    <property type="entry name" value="MAP/MICROTUBULE AFFINITY-REGULATING KINASE"/>
    <property type="match status" value="1"/>
</dbReference>